<accession>A0A388M7L6</accession>
<evidence type="ECO:0000313" key="2">
    <source>
        <dbReference type="EMBL" id="GBG90578.1"/>
    </source>
</evidence>
<evidence type="ECO:0000313" key="3">
    <source>
        <dbReference type="Proteomes" id="UP000265515"/>
    </source>
</evidence>
<dbReference type="EMBL" id="BFEA01000822">
    <property type="protein sequence ID" value="GBG90578.1"/>
    <property type="molecule type" value="Genomic_DNA"/>
</dbReference>
<comment type="caution">
    <text evidence="2">The sequence shown here is derived from an EMBL/GenBank/DDBJ whole genome shotgun (WGS) entry which is preliminary data.</text>
</comment>
<protein>
    <submittedName>
        <fullName evidence="2">Uncharacterized protein</fullName>
    </submittedName>
</protein>
<gene>
    <name evidence="2" type="ORF">CBR_g50921</name>
</gene>
<name>A0A388M7L6_CHABU</name>
<organism evidence="2 3">
    <name type="scientific">Chara braunii</name>
    <name type="common">Braun's stonewort</name>
    <dbReference type="NCBI Taxonomy" id="69332"/>
    <lineage>
        <taxon>Eukaryota</taxon>
        <taxon>Viridiplantae</taxon>
        <taxon>Streptophyta</taxon>
        <taxon>Charophyceae</taxon>
        <taxon>Charales</taxon>
        <taxon>Characeae</taxon>
        <taxon>Chara</taxon>
    </lineage>
</organism>
<proteinExistence type="predicted"/>
<keyword evidence="3" id="KW-1185">Reference proteome</keyword>
<dbReference type="Gramene" id="GBG90578">
    <property type="protein sequence ID" value="GBG90578"/>
    <property type="gene ID" value="CBR_g50921"/>
</dbReference>
<reference evidence="2 3" key="1">
    <citation type="journal article" date="2018" name="Cell">
        <title>The Chara Genome: Secondary Complexity and Implications for Plant Terrestrialization.</title>
        <authorList>
            <person name="Nishiyama T."/>
            <person name="Sakayama H."/>
            <person name="Vries J.D."/>
            <person name="Buschmann H."/>
            <person name="Saint-Marcoux D."/>
            <person name="Ullrich K.K."/>
            <person name="Haas F.B."/>
            <person name="Vanderstraeten L."/>
            <person name="Becker D."/>
            <person name="Lang D."/>
            <person name="Vosolsobe S."/>
            <person name="Rombauts S."/>
            <person name="Wilhelmsson P.K.I."/>
            <person name="Janitza P."/>
            <person name="Kern R."/>
            <person name="Heyl A."/>
            <person name="Rumpler F."/>
            <person name="Villalobos L.I.A.C."/>
            <person name="Clay J.M."/>
            <person name="Skokan R."/>
            <person name="Toyoda A."/>
            <person name="Suzuki Y."/>
            <person name="Kagoshima H."/>
            <person name="Schijlen E."/>
            <person name="Tajeshwar N."/>
            <person name="Catarino B."/>
            <person name="Hetherington A.J."/>
            <person name="Saltykova A."/>
            <person name="Bonnot C."/>
            <person name="Breuninger H."/>
            <person name="Symeonidi A."/>
            <person name="Radhakrishnan G.V."/>
            <person name="Van Nieuwerburgh F."/>
            <person name="Deforce D."/>
            <person name="Chang C."/>
            <person name="Karol K.G."/>
            <person name="Hedrich R."/>
            <person name="Ulvskov P."/>
            <person name="Glockner G."/>
            <person name="Delwiche C.F."/>
            <person name="Petrasek J."/>
            <person name="Van de Peer Y."/>
            <person name="Friml J."/>
            <person name="Beilby M."/>
            <person name="Dolan L."/>
            <person name="Kohara Y."/>
            <person name="Sugano S."/>
            <person name="Fujiyama A."/>
            <person name="Delaux P.-M."/>
            <person name="Quint M."/>
            <person name="TheiBen G."/>
            <person name="Hagemann M."/>
            <person name="Harholt J."/>
            <person name="Dunand C."/>
            <person name="Zachgo S."/>
            <person name="Langdale J."/>
            <person name="Maumus F."/>
            <person name="Straeten D.V.D."/>
            <person name="Gould S.B."/>
            <person name="Rensing S.A."/>
        </authorList>
    </citation>
    <scope>NUCLEOTIDE SEQUENCE [LARGE SCALE GENOMIC DNA]</scope>
    <source>
        <strain evidence="2 3">S276</strain>
    </source>
</reference>
<sequence>MNRRVPGDSTARNPEHVQVNNILPCDRDTPARLAAPLKCAGALPPQPHAHPLRPETPLCFQTFLMSRAVQLFCRDVQTRSLDGEEIDKTTQSCYSPWTSRSAATAAIRSPTASRCAASPSMLSS</sequence>
<feature type="region of interest" description="Disordered" evidence="1">
    <location>
        <begin position="1"/>
        <end position="21"/>
    </location>
</feature>
<dbReference type="Proteomes" id="UP000265515">
    <property type="component" value="Unassembled WGS sequence"/>
</dbReference>
<dbReference type="AlphaFoldDB" id="A0A388M7L6"/>
<evidence type="ECO:0000256" key="1">
    <source>
        <dbReference type="SAM" id="MobiDB-lite"/>
    </source>
</evidence>